<evidence type="ECO:0000313" key="2">
    <source>
        <dbReference type="Proteomes" id="UP001430953"/>
    </source>
</evidence>
<dbReference type="Proteomes" id="UP001430953">
    <property type="component" value="Unassembled WGS sequence"/>
</dbReference>
<dbReference type="AlphaFoldDB" id="A0AAW2FMT4"/>
<reference evidence="1 2" key="1">
    <citation type="submission" date="2023-03" db="EMBL/GenBank/DDBJ databases">
        <title>High recombination rates correlate with genetic variation in Cardiocondyla obscurior ants.</title>
        <authorList>
            <person name="Errbii M."/>
        </authorList>
    </citation>
    <scope>NUCLEOTIDE SEQUENCE [LARGE SCALE GENOMIC DNA]</scope>
    <source>
        <strain evidence="1">Alpha-2009</strain>
        <tissue evidence="1">Whole body</tissue>
    </source>
</reference>
<accession>A0AAW2FMT4</accession>
<protein>
    <submittedName>
        <fullName evidence="1">Uncharacterized protein</fullName>
    </submittedName>
</protein>
<dbReference type="EMBL" id="JADYXP020000009">
    <property type="protein sequence ID" value="KAL0116732.1"/>
    <property type="molecule type" value="Genomic_DNA"/>
</dbReference>
<name>A0AAW2FMT4_9HYME</name>
<organism evidence="1 2">
    <name type="scientific">Cardiocondyla obscurior</name>
    <dbReference type="NCBI Taxonomy" id="286306"/>
    <lineage>
        <taxon>Eukaryota</taxon>
        <taxon>Metazoa</taxon>
        <taxon>Ecdysozoa</taxon>
        <taxon>Arthropoda</taxon>
        <taxon>Hexapoda</taxon>
        <taxon>Insecta</taxon>
        <taxon>Pterygota</taxon>
        <taxon>Neoptera</taxon>
        <taxon>Endopterygota</taxon>
        <taxon>Hymenoptera</taxon>
        <taxon>Apocrita</taxon>
        <taxon>Aculeata</taxon>
        <taxon>Formicoidea</taxon>
        <taxon>Formicidae</taxon>
        <taxon>Myrmicinae</taxon>
        <taxon>Cardiocondyla</taxon>
    </lineage>
</organism>
<proteinExistence type="predicted"/>
<evidence type="ECO:0000313" key="1">
    <source>
        <dbReference type="EMBL" id="KAL0116732.1"/>
    </source>
</evidence>
<comment type="caution">
    <text evidence="1">The sequence shown here is derived from an EMBL/GenBank/DDBJ whole genome shotgun (WGS) entry which is preliminary data.</text>
</comment>
<keyword evidence="2" id="KW-1185">Reference proteome</keyword>
<sequence length="88" mass="10195">MHSVSLQTKITYIGRRLKATSMNNHSTRSSFYTHSFNVQFAILISSFFLSSKHCCCIIKHRLKRKIPLLISRKKIVLALISDLNFRVV</sequence>
<gene>
    <name evidence="1" type="ORF">PUN28_009976</name>
</gene>